<dbReference type="PANTHER" id="PTHR43199">
    <property type="entry name" value="GLUTATHIONE HYDROLASE"/>
    <property type="match status" value="1"/>
</dbReference>
<dbReference type="PANTHER" id="PTHR43199:SF1">
    <property type="entry name" value="GLUTATHIONE HYDROLASE PROENZYME"/>
    <property type="match status" value="1"/>
</dbReference>
<reference evidence="3" key="1">
    <citation type="submission" date="2016-04" db="EMBL/GenBank/DDBJ databases">
        <authorList>
            <person name="Evans L.H."/>
            <person name="Alamgir A."/>
            <person name="Owens N."/>
            <person name="Weber N.D."/>
            <person name="Virtaneva K."/>
            <person name="Barbian K."/>
            <person name="Babar A."/>
            <person name="Rosenke K."/>
        </authorList>
    </citation>
    <scope>NUCLEOTIDE SEQUENCE</scope>
    <source>
        <strain evidence="3">86</strain>
    </source>
</reference>
<protein>
    <submittedName>
        <fullName evidence="3">Putative Gamma-glutamyltranspeptidase</fullName>
    </submittedName>
</protein>
<dbReference type="InterPro" id="IPR029055">
    <property type="entry name" value="Ntn_hydrolases_N"/>
</dbReference>
<name>A0A212JGF3_9PROT</name>
<dbReference type="EMBL" id="FLUO01000001">
    <property type="protein sequence ID" value="SBV98529.1"/>
    <property type="molecule type" value="Genomic_DNA"/>
</dbReference>
<proteinExistence type="inferred from homology"/>
<gene>
    <name evidence="3" type="ORF">KL86APRO_11022</name>
</gene>
<organism evidence="3">
    <name type="scientific">uncultured Alphaproteobacteria bacterium</name>
    <dbReference type="NCBI Taxonomy" id="91750"/>
    <lineage>
        <taxon>Bacteria</taxon>
        <taxon>Pseudomonadati</taxon>
        <taxon>Pseudomonadota</taxon>
        <taxon>Alphaproteobacteria</taxon>
        <taxon>environmental samples</taxon>
    </lineage>
</organism>
<evidence type="ECO:0000256" key="2">
    <source>
        <dbReference type="SAM" id="MobiDB-lite"/>
    </source>
</evidence>
<dbReference type="AlphaFoldDB" id="A0A212JGF3"/>
<sequence>MRTSISDTPVRAPNPGRKANLPARGGQTAVAWATIAALGLGLSACDPQKPAQGVIGYVAGFAGFVSADEPRAALVGEDVLSAGGTAADAAVAMAATLTVTLPSRAGWLGGGVCLSRNPKDKSVQVYSFLPEALPGGGFAPGLPRGLYALHAASGTLRWAQILTPAENMARFGLPVSRALARDLEALGSPVGLEAEMRAVYAPGGTLLREGDNLVQARTASALTALRIKGAGDAYAGGLAQVIAEANPEQAGARRAVLRDYAAKRLEPATAAVDNETAFFPPAPFGGAAAAQAWSRAAEAKSPQAARAVPAAPPGSGATGFVAVDRGGMAVTCALSMGQMFGGGHADGATGMLAYSPLDASADALALLPMIVSNHHVHDLRVAAAGAGATAAADVLDFALRGRILGANGIDASAAVAAAGEATSRVTGVICPDGAPANVGNCTLAADRRGAGLSRSVGIEGTGRGGLGALIR</sequence>
<dbReference type="SUPFAM" id="SSF56235">
    <property type="entry name" value="N-terminal nucleophile aminohydrolases (Ntn hydrolases)"/>
    <property type="match status" value="1"/>
</dbReference>
<dbReference type="Pfam" id="PF01019">
    <property type="entry name" value="G_glu_transpept"/>
    <property type="match status" value="2"/>
</dbReference>
<accession>A0A212JGF3</accession>
<evidence type="ECO:0000256" key="1">
    <source>
        <dbReference type="ARBA" id="ARBA00009381"/>
    </source>
</evidence>
<feature type="region of interest" description="Disordered" evidence="2">
    <location>
        <begin position="1"/>
        <end position="23"/>
    </location>
</feature>
<evidence type="ECO:0000313" key="3">
    <source>
        <dbReference type="EMBL" id="SBV98529.1"/>
    </source>
</evidence>
<dbReference type="PRINTS" id="PR01210">
    <property type="entry name" value="GGTRANSPTASE"/>
</dbReference>
<dbReference type="InterPro" id="IPR051792">
    <property type="entry name" value="GGT_bact"/>
</dbReference>
<comment type="similarity">
    <text evidence="1">Belongs to the gamma-glutamyltransferase family.</text>
</comment>